<organism evidence="3 4">
    <name type="scientific">Terrabacter carboxydivorans</name>
    <dbReference type="NCBI Taxonomy" id="619730"/>
    <lineage>
        <taxon>Bacteria</taxon>
        <taxon>Bacillati</taxon>
        <taxon>Actinomycetota</taxon>
        <taxon>Actinomycetes</taxon>
        <taxon>Micrococcales</taxon>
        <taxon>Intrasporangiaceae</taxon>
        <taxon>Terrabacter</taxon>
    </lineage>
</organism>
<proteinExistence type="predicted"/>
<keyword evidence="4" id="KW-1185">Reference proteome</keyword>
<gene>
    <name evidence="3" type="ORF">GCM10009858_43040</name>
</gene>
<accession>A0ABP5ZM98</accession>
<dbReference type="InterPro" id="IPR029063">
    <property type="entry name" value="SAM-dependent_MTases_sf"/>
</dbReference>
<evidence type="ECO:0000256" key="2">
    <source>
        <dbReference type="SAM" id="MobiDB-lite"/>
    </source>
</evidence>
<protein>
    <submittedName>
        <fullName evidence="3">Fused MFS/spermidine synthase</fullName>
    </submittedName>
</protein>
<dbReference type="Gene3D" id="3.40.50.150">
    <property type="entry name" value="Vaccinia Virus protein VP39"/>
    <property type="match status" value="1"/>
</dbReference>
<evidence type="ECO:0000313" key="3">
    <source>
        <dbReference type="EMBL" id="GAA2500085.1"/>
    </source>
</evidence>
<feature type="region of interest" description="Disordered" evidence="2">
    <location>
        <begin position="255"/>
        <end position="274"/>
    </location>
</feature>
<dbReference type="Proteomes" id="UP001500730">
    <property type="component" value="Unassembled WGS sequence"/>
</dbReference>
<dbReference type="PANTHER" id="PTHR43317:SF1">
    <property type="entry name" value="THERMOSPERMINE SYNTHASE ACAULIS5"/>
    <property type="match status" value="1"/>
</dbReference>
<evidence type="ECO:0000256" key="1">
    <source>
        <dbReference type="ARBA" id="ARBA00023115"/>
    </source>
</evidence>
<dbReference type="NCBIfam" id="NF037959">
    <property type="entry name" value="MFS_SpdSyn"/>
    <property type="match status" value="1"/>
</dbReference>
<sequence length="274" mass="29197">MTPDPRADAAGHVSLEWDERGGVTVHMDGSPQSHVQPDDPTLLVFEYVQHLALVIEALPPGPLGVTHVGGAGLTLPRWVEATRPGSPQIVLEPDDALTDLVRREVPLPRRHRIRVRPVDGLTGVRALKDDSADVVVTDAYAGGRVPAELVGTAYASEVARVLKPTGLALWNLADEPGMRWVARVVATTAAVLPHVAVIATHEVLKGRRFGNTVLLASSSPLPVEALRRAVARANLPTGLREGAALTKLVAGAKAFDERGMQSPPPPEAGKWRAR</sequence>
<dbReference type="EMBL" id="BAAARE010000028">
    <property type="protein sequence ID" value="GAA2500085.1"/>
    <property type="molecule type" value="Genomic_DNA"/>
</dbReference>
<comment type="caution">
    <text evidence="3">The sequence shown here is derived from an EMBL/GenBank/DDBJ whole genome shotgun (WGS) entry which is preliminary data.</text>
</comment>
<dbReference type="SUPFAM" id="SSF53335">
    <property type="entry name" value="S-adenosyl-L-methionine-dependent methyltransferases"/>
    <property type="match status" value="1"/>
</dbReference>
<dbReference type="PANTHER" id="PTHR43317">
    <property type="entry name" value="THERMOSPERMINE SYNTHASE ACAULIS5"/>
    <property type="match status" value="1"/>
</dbReference>
<name>A0ABP5ZM98_9MICO</name>
<keyword evidence="1" id="KW-0620">Polyamine biosynthesis</keyword>
<reference evidence="4" key="1">
    <citation type="journal article" date="2019" name="Int. J. Syst. Evol. Microbiol.">
        <title>The Global Catalogue of Microorganisms (GCM) 10K type strain sequencing project: providing services to taxonomists for standard genome sequencing and annotation.</title>
        <authorList>
            <consortium name="The Broad Institute Genomics Platform"/>
            <consortium name="The Broad Institute Genome Sequencing Center for Infectious Disease"/>
            <person name="Wu L."/>
            <person name="Ma J."/>
        </authorList>
    </citation>
    <scope>NUCLEOTIDE SEQUENCE [LARGE SCALE GENOMIC DNA]</scope>
    <source>
        <strain evidence="4">JCM 16259</strain>
    </source>
</reference>
<evidence type="ECO:0000313" key="4">
    <source>
        <dbReference type="Proteomes" id="UP001500730"/>
    </source>
</evidence>